<dbReference type="Proteomes" id="UP000051020">
    <property type="component" value="Unassembled WGS sequence"/>
</dbReference>
<dbReference type="GO" id="GO:0004563">
    <property type="term" value="F:beta-N-acetylhexosaminidase activity"/>
    <property type="evidence" value="ECO:0007669"/>
    <property type="project" value="UniProtKB-ARBA"/>
</dbReference>
<feature type="domain" description="Glycoside Hydrolase 20C C-terminal" evidence="4">
    <location>
        <begin position="440"/>
        <end position="620"/>
    </location>
</feature>
<evidence type="ECO:0000259" key="3">
    <source>
        <dbReference type="Pfam" id="PF00728"/>
    </source>
</evidence>
<reference evidence="5 6" key="1">
    <citation type="journal article" date="2015" name="Genome Announc.">
        <title>Expanding the biotechnology potential of lactobacilli through comparative genomics of 213 strains and associated genera.</title>
        <authorList>
            <person name="Sun Z."/>
            <person name="Harris H.M."/>
            <person name="McCann A."/>
            <person name="Guo C."/>
            <person name="Argimon S."/>
            <person name="Zhang W."/>
            <person name="Yang X."/>
            <person name="Jeffery I.B."/>
            <person name="Cooney J.C."/>
            <person name="Kagawa T.F."/>
            <person name="Liu W."/>
            <person name="Song Y."/>
            <person name="Salvetti E."/>
            <person name="Wrobel A."/>
            <person name="Rasinkangas P."/>
            <person name="Parkhill J."/>
            <person name="Rea M.C."/>
            <person name="O'Sullivan O."/>
            <person name="Ritari J."/>
            <person name="Douillard F.P."/>
            <person name="Paul Ross R."/>
            <person name="Yang R."/>
            <person name="Briner A.E."/>
            <person name="Felis G.E."/>
            <person name="de Vos W.M."/>
            <person name="Barrangou R."/>
            <person name="Klaenhammer T.R."/>
            <person name="Caufield P.W."/>
            <person name="Cui Y."/>
            <person name="Zhang H."/>
            <person name="O'Toole P.W."/>
        </authorList>
    </citation>
    <scope>NUCLEOTIDE SEQUENCE [LARGE SCALE GENOMIC DNA]</scope>
    <source>
        <strain evidence="5 6">DSM 20314</strain>
    </source>
</reference>
<evidence type="ECO:0000256" key="2">
    <source>
        <dbReference type="ARBA" id="ARBA00022801"/>
    </source>
</evidence>
<comment type="similarity">
    <text evidence="1">Belongs to the glycosyl hydrolase 20 family.</text>
</comment>
<dbReference type="EMBL" id="AZCU01000014">
    <property type="protein sequence ID" value="KRK23720.1"/>
    <property type="molecule type" value="Genomic_DNA"/>
</dbReference>
<dbReference type="AlphaFoldDB" id="A0A837R7Z6"/>
<dbReference type="Pfam" id="PF00728">
    <property type="entry name" value="Glyco_hydro_20"/>
    <property type="match status" value="1"/>
</dbReference>
<protein>
    <recommendedName>
        <fullName evidence="7">Beta-N-acetylhexosaminidase</fullName>
    </recommendedName>
</protein>
<dbReference type="InterPro" id="IPR041063">
    <property type="entry name" value="Glyco_H_20C_C"/>
</dbReference>
<name>A0A837R7Z6_LACPE</name>
<dbReference type="SUPFAM" id="SSF51445">
    <property type="entry name" value="(Trans)glycosidases"/>
    <property type="match status" value="1"/>
</dbReference>
<proteinExistence type="inferred from homology"/>
<keyword evidence="2" id="KW-0378">Hydrolase</keyword>
<dbReference type="Gene3D" id="1.20.120.670">
    <property type="entry name" value="N-acetyl-b-d-glucoasminidase"/>
    <property type="match status" value="1"/>
</dbReference>
<dbReference type="GO" id="GO:0005975">
    <property type="term" value="P:carbohydrate metabolic process"/>
    <property type="evidence" value="ECO:0007669"/>
    <property type="project" value="InterPro"/>
</dbReference>
<evidence type="ECO:0008006" key="7">
    <source>
        <dbReference type="Google" id="ProtNLM"/>
    </source>
</evidence>
<dbReference type="InterPro" id="IPR017853">
    <property type="entry name" value="GH"/>
</dbReference>
<dbReference type="InterPro" id="IPR015883">
    <property type="entry name" value="Glyco_hydro_20_cat"/>
</dbReference>
<comment type="caution">
    <text evidence="5">The sequence shown here is derived from an EMBL/GenBank/DDBJ whole genome shotgun (WGS) entry which is preliminary data.</text>
</comment>
<dbReference type="PANTHER" id="PTHR21040">
    <property type="entry name" value="BCDNA.GH04120"/>
    <property type="match status" value="1"/>
</dbReference>
<evidence type="ECO:0000313" key="6">
    <source>
        <dbReference type="Proteomes" id="UP000051020"/>
    </source>
</evidence>
<gene>
    <name evidence="5" type="ORF">FD24_GL000929</name>
</gene>
<dbReference type="PANTHER" id="PTHR21040:SF8">
    <property type="entry name" value="BCDNA.GH04120"/>
    <property type="match status" value="1"/>
</dbReference>
<dbReference type="CDD" id="cd06565">
    <property type="entry name" value="GH20_GcnA-like"/>
    <property type="match status" value="1"/>
</dbReference>
<evidence type="ECO:0000259" key="4">
    <source>
        <dbReference type="Pfam" id="PF18088"/>
    </source>
</evidence>
<feature type="domain" description="Glycoside hydrolase family 20 catalytic" evidence="3">
    <location>
        <begin position="110"/>
        <end position="291"/>
    </location>
</feature>
<dbReference type="InterPro" id="IPR038901">
    <property type="entry name" value="HEXDC-like"/>
</dbReference>
<accession>A0A837R7Z6</accession>
<evidence type="ECO:0000313" key="5">
    <source>
        <dbReference type="EMBL" id="KRK23720.1"/>
    </source>
</evidence>
<sequence>MIYFNQKIVLENQANEVVEEDESMIVWRGLDASQLQAVQKVCEPLNSAMELVVTCQQGAAGVQLQRHDGQATLTYGSTADLMHGAAELCGRAQNEPQFELQQRPRFKVLAAMLDVARNGVPTVAMVKQMIERLASMGYNELWLYLEDLFEIPEEPYFGRGRGRYRQSELHEIAVYGDQFGVTVVPAVQTLAHLHNALKWDAHMAVKDTDDTLLVGAPETTQFLTHLLQAASAPFTTNKIHIGMDEAYQLGRGRYLDQNGFTDQETLILQQLKLVVSLTQQLGLRAYMWSDLWFTFASAKHEMYDPDVHFDSAFKASLPPVGQVYWDYYHEDEQTYRDRFAQHFELSDDVAFAGGIWTWSALAPNQSKMLATIDAGLKAAKASQIEQVVATMWFDDGAEVPVSAAWYGLQAFATYQYHDDVTPEVIDEAYQLTQGEQPAFYRLLDQFDNFTKTVNVDADNVSKIVLYEDLMVQRYRANLAPIDIEGQYQQLIDALDQVKVQAANRLTVTFYHQLAQTVLVKQRALKAVAALGAADADGRQAHRALAAVKACKLALQQLLVDFRLLWHQQRRGNGFEIIDVRLGGQITRCETVIWRINEWLAGRDELAELHEPVLPMDKRSNGLVGHGLYKEIVSACELSF</sequence>
<dbReference type="Gene3D" id="3.20.20.80">
    <property type="entry name" value="Glycosidases"/>
    <property type="match status" value="1"/>
</dbReference>
<evidence type="ECO:0000256" key="1">
    <source>
        <dbReference type="ARBA" id="ARBA00006285"/>
    </source>
</evidence>
<organism evidence="5 6">
    <name type="scientific">Lactiplantibacillus pentosus DSM 20314</name>
    <dbReference type="NCBI Taxonomy" id="1423791"/>
    <lineage>
        <taxon>Bacteria</taxon>
        <taxon>Bacillati</taxon>
        <taxon>Bacillota</taxon>
        <taxon>Bacilli</taxon>
        <taxon>Lactobacillales</taxon>
        <taxon>Lactobacillaceae</taxon>
        <taxon>Lactiplantibacillus</taxon>
    </lineage>
</organism>
<dbReference type="Pfam" id="PF18088">
    <property type="entry name" value="Glyco_H_20C_C"/>
    <property type="match status" value="1"/>
</dbReference>